<protein>
    <submittedName>
        <fullName evidence="2">Unannotated protein</fullName>
    </submittedName>
</protein>
<dbReference type="Gene3D" id="3.40.50.150">
    <property type="entry name" value="Vaccinia Virus protein VP39"/>
    <property type="match status" value="1"/>
</dbReference>
<dbReference type="InterPro" id="IPR029063">
    <property type="entry name" value="SAM-dependent_MTases_sf"/>
</dbReference>
<dbReference type="CDD" id="cd02440">
    <property type="entry name" value="AdoMet_MTases"/>
    <property type="match status" value="1"/>
</dbReference>
<reference evidence="2" key="1">
    <citation type="submission" date="2020-05" db="EMBL/GenBank/DDBJ databases">
        <authorList>
            <person name="Chiriac C."/>
            <person name="Salcher M."/>
            <person name="Ghai R."/>
            <person name="Kavagutti S V."/>
        </authorList>
    </citation>
    <scope>NUCLEOTIDE SEQUENCE</scope>
</reference>
<gene>
    <name evidence="2" type="ORF">UFOPK1835_01000</name>
</gene>
<feature type="domain" description="Methyltransferase type 12" evidence="1">
    <location>
        <begin position="61"/>
        <end position="154"/>
    </location>
</feature>
<evidence type="ECO:0000313" key="2">
    <source>
        <dbReference type="EMBL" id="CAB4609642.1"/>
    </source>
</evidence>
<dbReference type="EMBL" id="CAEZUP010000036">
    <property type="protein sequence ID" value="CAB4609642.1"/>
    <property type="molecule type" value="Genomic_DNA"/>
</dbReference>
<sequence length="402" mass="45544">MTVDPLSDVVSSQYEEWVYPEPILDLPGWLENNWQWFDPAIAHRMFWPDRHNVEDLDILVAGCGTNQAAVFAYTNPTSRVVAIDVSQASLDHHQYLKSKFGLRNLELHRLPIEDLPSLNRSFDLIVSSGVLHHLADPLVGLIALAGSLRQDGVIGIMLYATYGRLGVEMLQSVFRDLGLGRDEASVAIVREAIATLPTGHPVLSYLEIAPDLQFDAGLIDTFLHGRDRSYTVDECLDLVSDAGLVFQEWFLKAPYYASADHGDRFQSAITSLPVEKQWSVMERINSRNGCHFFTACHPDRPTRSYAIDFDSENFVRFVPSFRHKCQLVDDRMSRYNWTFILDPDQQAFIQLVDGERTIDEIVSAVANNGVFPGADRYRLVEMGRQVFQSLWQLDFFAMGLPD</sequence>
<dbReference type="InterPro" id="IPR013217">
    <property type="entry name" value="Methyltransf_12"/>
</dbReference>
<accession>A0A6J6H7H7</accession>
<dbReference type="Pfam" id="PF08242">
    <property type="entry name" value="Methyltransf_12"/>
    <property type="match status" value="1"/>
</dbReference>
<name>A0A6J6H7H7_9ZZZZ</name>
<evidence type="ECO:0000259" key="1">
    <source>
        <dbReference type="Pfam" id="PF08242"/>
    </source>
</evidence>
<proteinExistence type="predicted"/>
<dbReference type="SUPFAM" id="SSF53335">
    <property type="entry name" value="S-adenosyl-L-methionine-dependent methyltransferases"/>
    <property type="match status" value="1"/>
</dbReference>
<organism evidence="2">
    <name type="scientific">freshwater metagenome</name>
    <dbReference type="NCBI Taxonomy" id="449393"/>
    <lineage>
        <taxon>unclassified sequences</taxon>
        <taxon>metagenomes</taxon>
        <taxon>ecological metagenomes</taxon>
    </lineage>
</organism>
<dbReference type="AlphaFoldDB" id="A0A6J6H7H7"/>